<dbReference type="Gramene" id="LPERR08G14330.1">
    <property type="protein sequence ID" value="LPERR08G14330.1"/>
    <property type="gene ID" value="LPERR08G14330"/>
</dbReference>
<evidence type="ECO:0000313" key="2">
    <source>
        <dbReference type="EnsemblPlants" id="LPERR08G14330.1"/>
    </source>
</evidence>
<dbReference type="EnsemblPlants" id="LPERR08G14330.1">
    <property type="protein sequence ID" value="LPERR08G14330.1"/>
    <property type="gene ID" value="LPERR08G14330"/>
</dbReference>
<proteinExistence type="predicted"/>
<dbReference type="InterPro" id="IPR001810">
    <property type="entry name" value="F-box_dom"/>
</dbReference>
<dbReference type="Pfam" id="PF00646">
    <property type="entry name" value="F-box"/>
    <property type="match status" value="2"/>
</dbReference>
<dbReference type="SUPFAM" id="SSF81383">
    <property type="entry name" value="F-box domain"/>
    <property type="match status" value="2"/>
</dbReference>
<evidence type="ECO:0000313" key="3">
    <source>
        <dbReference type="Proteomes" id="UP000032180"/>
    </source>
</evidence>
<dbReference type="SUPFAM" id="SSF52047">
    <property type="entry name" value="RNI-like"/>
    <property type="match status" value="1"/>
</dbReference>
<dbReference type="AlphaFoldDB" id="A0A0D9X8N5"/>
<dbReference type="Proteomes" id="UP000032180">
    <property type="component" value="Chromosome 8"/>
</dbReference>
<accession>A0A0D9X8N5</accession>
<dbReference type="SMART" id="SM00256">
    <property type="entry name" value="FBOX"/>
    <property type="match status" value="2"/>
</dbReference>
<dbReference type="HOGENOM" id="CLU_534616_0_0_1"/>
<reference evidence="2 3" key="1">
    <citation type="submission" date="2012-08" db="EMBL/GenBank/DDBJ databases">
        <title>Oryza genome evolution.</title>
        <authorList>
            <person name="Wing R.A."/>
        </authorList>
    </citation>
    <scope>NUCLEOTIDE SEQUENCE</scope>
</reference>
<feature type="domain" description="F-box" evidence="1">
    <location>
        <begin position="224"/>
        <end position="258"/>
    </location>
</feature>
<name>A0A0D9X8N5_9ORYZ</name>
<sequence length="510" mass="57717">MEGSPPRRKPRPAAEPTLESLPTEILENIVARLSIREAIRTSAVSRAWRRRWESTPNLRFRWSRNEVDVAVIGPVLARYSCPIRSFWTGWVDMQDSALTDEWVVLLAEGRVESISLGFAEHNFRCFHTIHSAIFSCCELTELELENCHLPAAPSGFGGFPNLTRLELSMVTIPEHGESTLEAIISSATMLRCLNLKNVFADGDDEECPNIEDLDIERRRVGPSADALGSLPLDVLDNILSRLHIHEVVRTSALSRAWRRRWESLLSVDLTRSPGIAASDVDVILLRRAAPVRSFRLATRDRSWSISAFHDWLLNLSRRGGLQHLELTLRYSYTHHNLSSCLFSFRDLTTLRLYCCGLPHVPTDFAGFPNLKTLYLSVVKVQSPGGRELATLIAASPVLQELTLIDVILIGDETDEDWVIRASNLRKLTIVLGYGYHGRMEDLPRLEECCLFGKNLARYLMGMARVTKLTFYCNCMSSTEVDVLERLPFLFENLRSLHWQPFNMVVGDALS</sequence>
<feature type="domain" description="F-box" evidence="1">
    <location>
        <begin position="15"/>
        <end position="65"/>
    </location>
</feature>
<protein>
    <recommendedName>
        <fullName evidence="1">F-box domain-containing protein</fullName>
    </recommendedName>
</protein>
<keyword evidence="3" id="KW-1185">Reference proteome</keyword>
<dbReference type="Gene3D" id="1.20.1280.50">
    <property type="match status" value="1"/>
</dbReference>
<dbReference type="PANTHER" id="PTHR31639">
    <property type="entry name" value="F-BOX PROTEIN-LIKE"/>
    <property type="match status" value="1"/>
</dbReference>
<dbReference type="Gene3D" id="3.80.10.10">
    <property type="entry name" value="Ribonuclease Inhibitor"/>
    <property type="match status" value="2"/>
</dbReference>
<dbReference type="Pfam" id="PF24758">
    <property type="entry name" value="LRR_At5g56370"/>
    <property type="match status" value="2"/>
</dbReference>
<reference evidence="2" key="3">
    <citation type="submission" date="2015-04" db="UniProtKB">
        <authorList>
            <consortium name="EnsemblPlants"/>
        </authorList>
    </citation>
    <scope>IDENTIFICATION</scope>
</reference>
<dbReference type="PROSITE" id="PS50181">
    <property type="entry name" value="FBOX"/>
    <property type="match status" value="2"/>
</dbReference>
<organism evidence="2 3">
    <name type="scientific">Leersia perrieri</name>
    <dbReference type="NCBI Taxonomy" id="77586"/>
    <lineage>
        <taxon>Eukaryota</taxon>
        <taxon>Viridiplantae</taxon>
        <taxon>Streptophyta</taxon>
        <taxon>Embryophyta</taxon>
        <taxon>Tracheophyta</taxon>
        <taxon>Spermatophyta</taxon>
        <taxon>Magnoliopsida</taxon>
        <taxon>Liliopsida</taxon>
        <taxon>Poales</taxon>
        <taxon>Poaceae</taxon>
        <taxon>BOP clade</taxon>
        <taxon>Oryzoideae</taxon>
        <taxon>Oryzeae</taxon>
        <taxon>Oryzinae</taxon>
        <taxon>Leersia</taxon>
    </lineage>
</organism>
<dbReference type="InterPro" id="IPR032675">
    <property type="entry name" value="LRR_dom_sf"/>
</dbReference>
<evidence type="ECO:0000259" key="1">
    <source>
        <dbReference type="PROSITE" id="PS50181"/>
    </source>
</evidence>
<reference evidence="3" key="2">
    <citation type="submission" date="2013-12" db="EMBL/GenBank/DDBJ databases">
        <authorList>
            <person name="Yu Y."/>
            <person name="Lee S."/>
            <person name="de Baynast K."/>
            <person name="Wissotski M."/>
            <person name="Liu L."/>
            <person name="Talag J."/>
            <person name="Goicoechea J."/>
            <person name="Angelova A."/>
            <person name="Jetty R."/>
            <person name="Kudrna D."/>
            <person name="Golser W."/>
            <person name="Rivera L."/>
            <person name="Zhang J."/>
            <person name="Wing R."/>
        </authorList>
    </citation>
    <scope>NUCLEOTIDE SEQUENCE</scope>
</reference>
<dbReference type="InterPro" id="IPR036047">
    <property type="entry name" value="F-box-like_dom_sf"/>
</dbReference>
<dbReference type="InterPro" id="IPR055411">
    <property type="entry name" value="LRR_FXL15/At3g58940/PEG3-like"/>
</dbReference>
<dbReference type="STRING" id="77586.A0A0D9X8N5"/>
<dbReference type="PANTHER" id="PTHR31639:SF56">
    <property type="entry name" value="OS08G0461800 PROTEIN"/>
    <property type="match status" value="1"/>
</dbReference>